<dbReference type="EMBL" id="JBHSIM010000039">
    <property type="protein sequence ID" value="MFC4834337.1"/>
    <property type="molecule type" value="Genomic_DNA"/>
</dbReference>
<dbReference type="InterPro" id="IPR021005">
    <property type="entry name" value="Znf_CGNR"/>
</dbReference>
<dbReference type="PANTHER" id="PTHR35525">
    <property type="entry name" value="BLL6575 PROTEIN"/>
    <property type="match status" value="1"/>
</dbReference>
<name>A0ABV9RLS1_9PSEU</name>
<comment type="caution">
    <text evidence="2">The sequence shown here is derived from an EMBL/GenBank/DDBJ whole genome shotgun (WGS) entry which is preliminary data.</text>
</comment>
<dbReference type="RefSeq" id="WP_274190813.1">
    <property type="nucleotide sequence ID" value="NZ_BAABHN010000039.1"/>
</dbReference>
<feature type="domain" description="Zinc finger CGNR" evidence="1">
    <location>
        <begin position="144"/>
        <end position="187"/>
    </location>
</feature>
<dbReference type="InterPro" id="IPR023286">
    <property type="entry name" value="ABATE_dom_sf"/>
</dbReference>
<dbReference type="Gene3D" id="1.10.3300.10">
    <property type="entry name" value="Jann2411-like domain"/>
    <property type="match status" value="1"/>
</dbReference>
<reference evidence="3" key="1">
    <citation type="journal article" date="2019" name="Int. J. Syst. Evol. Microbiol.">
        <title>The Global Catalogue of Microorganisms (GCM) 10K type strain sequencing project: providing services to taxonomists for standard genome sequencing and annotation.</title>
        <authorList>
            <consortium name="The Broad Institute Genomics Platform"/>
            <consortium name="The Broad Institute Genome Sequencing Center for Infectious Disease"/>
            <person name="Wu L."/>
            <person name="Ma J."/>
        </authorList>
    </citation>
    <scope>NUCLEOTIDE SEQUENCE [LARGE SCALE GENOMIC DNA]</scope>
    <source>
        <strain evidence="3">CCUG 50347</strain>
    </source>
</reference>
<dbReference type="SUPFAM" id="SSF160904">
    <property type="entry name" value="Jann2411-like"/>
    <property type="match status" value="1"/>
</dbReference>
<accession>A0ABV9RLS1</accession>
<dbReference type="Pfam" id="PF11706">
    <property type="entry name" value="zf-CGNR"/>
    <property type="match status" value="1"/>
</dbReference>
<dbReference type="Pfam" id="PF07336">
    <property type="entry name" value="ABATE"/>
    <property type="match status" value="1"/>
</dbReference>
<sequence length="197" mass="21294">MRVDLDDYVSGATLATELVNTAPGVWHGEDQLDGVPALTRFLVEHGVATDHEPTVDDLEAVRALRAPVREAIEAGERPDGQADVAALAGALVARAGGPPSLTRDDGGRWRWSVAPRPDATLAERLALLAGVGLLGVVRVLDADRFRDCASPTCSGVFVDTSRAGRRRYCMPELCGNRAHVAAHRERRRAGMRERKER</sequence>
<protein>
    <submittedName>
        <fullName evidence="2">CGNR zinc finger domain-containing protein</fullName>
    </submittedName>
</protein>
<keyword evidence="3" id="KW-1185">Reference proteome</keyword>
<dbReference type="PANTHER" id="PTHR35525:SF3">
    <property type="entry name" value="BLL6575 PROTEIN"/>
    <property type="match status" value="1"/>
</dbReference>
<dbReference type="InterPro" id="IPR010852">
    <property type="entry name" value="ABATE"/>
</dbReference>
<evidence type="ECO:0000313" key="2">
    <source>
        <dbReference type="EMBL" id="MFC4834337.1"/>
    </source>
</evidence>
<dbReference type="Proteomes" id="UP001595909">
    <property type="component" value="Unassembled WGS sequence"/>
</dbReference>
<proteinExistence type="predicted"/>
<organism evidence="2 3">
    <name type="scientific">Actinomycetospora chibensis</name>
    <dbReference type="NCBI Taxonomy" id="663606"/>
    <lineage>
        <taxon>Bacteria</taxon>
        <taxon>Bacillati</taxon>
        <taxon>Actinomycetota</taxon>
        <taxon>Actinomycetes</taxon>
        <taxon>Pseudonocardiales</taxon>
        <taxon>Pseudonocardiaceae</taxon>
        <taxon>Actinomycetospora</taxon>
    </lineage>
</organism>
<evidence type="ECO:0000313" key="3">
    <source>
        <dbReference type="Proteomes" id="UP001595909"/>
    </source>
</evidence>
<gene>
    <name evidence="2" type="ORF">ACFPEL_18115</name>
</gene>
<evidence type="ECO:0000259" key="1">
    <source>
        <dbReference type="Pfam" id="PF11706"/>
    </source>
</evidence>